<accession>A0ABW4UCK5</accession>
<sequence length="212" mass="22858">MEVEMARTKLITATQTLDANGLNVGTTGNISLRTENGMLITPTGIASNALLPEQMVAMQLDGSWDGAFRPSSEWEMHAEIYKAFPEAGAVVHAHPDHCVALSCLREGLPLFHYMVAGFGGDDVRCSDYALFASSELAKVAVAALKDRSACLLANHGMIAFGVDLDMALIRTIKLETLARQYLLARSAGTPVLIEGTELAAIRGRYKTYGQQK</sequence>
<dbReference type="Pfam" id="PF00596">
    <property type="entry name" value="Aldolase_II"/>
    <property type="match status" value="1"/>
</dbReference>
<keyword evidence="2" id="KW-0456">Lyase</keyword>
<evidence type="ECO:0000313" key="4">
    <source>
        <dbReference type="EMBL" id="MFD1985178.1"/>
    </source>
</evidence>
<evidence type="ECO:0000256" key="1">
    <source>
        <dbReference type="ARBA" id="ARBA00022723"/>
    </source>
</evidence>
<dbReference type="SUPFAM" id="SSF53639">
    <property type="entry name" value="AraD/HMP-PK domain-like"/>
    <property type="match status" value="1"/>
</dbReference>
<dbReference type="InterPro" id="IPR036409">
    <property type="entry name" value="Aldolase_II/adducin_N_sf"/>
</dbReference>
<organism evidence="4 5">
    <name type="scientific">Mesorhizobium newzealandense</name>
    <dbReference type="NCBI Taxonomy" id="1300302"/>
    <lineage>
        <taxon>Bacteria</taxon>
        <taxon>Pseudomonadati</taxon>
        <taxon>Pseudomonadota</taxon>
        <taxon>Alphaproteobacteria</taxon>
        <taxon>Hyphomicrobiales</taxon>
        <taxon>Phyllobacteriaceae</taxon>
        <taxon>Mesorhizobium</taxon>
    </lineage>
</organism>
<comment type="caution">
    <text evidence="4">The sequence shown here is derived from an EMBL/GenBank/DDBJ whole genome shotgun (WGS) entry which is preliminary data.</text>
</comment>
<dbReference type="PANTHER" id="PTHR22789:SF0">
    <property type="entry name" value="3-OXO-TETRONATE 4-PHOSPHATE DECARBOXYLASE-RELATED"/>
    <property type="match status" value="1"/>
</dbReference>
<dbReference type="SMART" id="SM01007">
    <property type="entry name" value="Aldolase_II"/>
    <property type="match status" value="1"/>
</dbReference>
<dbReference type="Gene3D" id="3.40.225.10">
    <property type="entry name" value="Class II aldolase/adducin N-terminal domain"/>
    <property type="match status" value="1"/>
</dbReference>
<dbReference type="EMBL" id="JBHUGZ010000014">
    <property type="protein sequence ID" value="MFD1985178.1"/>
    <property type="molecule type" value="Genomic_DNA"/>
</dbReference>
<dbReference type="RefSeq" id="WP_379101688.1">
    <property type="nucleotide sequence ID" value="NZ_JBHUGZ010000014.1"/>
</dbReference>
<evidence type="ECO:0000313" key="5">
    <source>
        <dbReference type="Proteomes" id="UP001597405"/>
    </source>
</evidence>
<name>A0ABW4UCK5_9HYPH</name>
<reference evidence="5" key="1">
    <citation type="journal article" date="2019" name="Int. J. Syst. Evol. Microbiol.">
        <title>The Global Catalogue of Microorganisms (GCM) 10K type strain sequencing project: providing services to taxonomists for standard genome sequencing and annotation.</title>
        <authorList>
            <consortium name="The Broad Institute Genomics Platform"/>
            <consortium name="The Broad Institute Genome Sequencing Center for Infectious Disease"/>
            <person name="Wu L."/>
            <person name="Ma J."/>
        </authorList>
    </citation>
    <scope>NUCLEOTIDE SEQUENCE [LARGE SCALE GENOMIC DNA]</scope>
    <source>
        <strain evidence="5">CGMCC 1.16225</strain>
    </source>
</reference>
<proteinExistence type="predicted"/>
<keyword evidence="1" id="KW-0479">Metal-binding</keyword>
<dbReference type="Proteomes" id="UP001597405">
    <property type="component" value="Unassembled WGS sequence"/>
</dbReference>
<dbReference type="InterPro" id="IPR001303">
    <property type="entry name" value="Aldolase_II/adducin_N"/>
</dbReference>
<dbReference type="InterPro" id="IPR050197">
    <property type="entry name" value="Aldolase_class_II_sugar_metab"/>
</dbReference>
<gene>
    <name evidence="4" type="ORF">ACFSOZ_21825</name>
</gene>
<evidence type="ECO:0000259" key="3">
    <source>
        <dbReference type="SMART" id="SM01007"/>
    </source>
</evidence>
<feature type="domain" description="Class II aldolase/adducin N-terminal" evidence="3">
    <location>
        <begin position="8"/>
        <end position="182"/>
    </location>
</feature>
<dbReference type="PANTHER" id="PTHR22789">
    <property type="entry name" value="FUCULOSE PHOSPHATE ALDOLASE"/>
    <property type="match status" value="1"/>
</dbReference>
<protein>
    <submittedName>
        <fullName evidence="4">Class II aldolase/adducin family protein</fullName>
    </submittedName>
</protein>
<keyword evidence="5" id="KW-1185">Reference proteome</keyword>
<evidence type="ECO:0000256" key="2">
    <source>
        <dbReference type="ARBA" id="ARBA00023239"/>
    </source>
</evidence>